<evidence type="ECO:0000256" key="1">
    <source>
        <dbReference type="SAM" id="MobiDB-lite"/>
    </source>
</evidence>
<feature type="compositionally biased region" description="Basic residues" evidence="1">
    <location>
        <begin position="63"/>
        <end position="80"/>
    </location>
</feature>
<name>A0A387H5D4_9ACTN</name>
<dbReference type="AlphaFoldDB" id="A0A387H5D4"/>
<sequence>MVLVAVFLPNLMLVVVLALARYEERMRGGSDPVEEPRQQLRQEPQGRHLVAVPDLPSAETAARHKARPHRSTTARGRHAA</sequence>
<dbReference type="EMBL" id="CP032698">
    <property type="protein sequence ID" value="AYG78985.1"/>
    <property type="molecule type" value="Genomic_DNA"/>
</dbReference>
<organism evidence="2 3">
    <name type="scientific">Streptomyces hundungensis</name>
    <dbReference type="NCBI Taxonomy" id="1077946"/>
    <lineage>
        <taxon>Bacteria</taxon>
        <taxon>Bacillati</taxon>
        <taxon>Actinomycetota</taxon>
        <taxon>Actinomycetes</taxon>
        <taxon>Kitasatosporales</taxon>
        <taxon>Streptomycetaceae</taxon>
        <taxon>Streptomyces</taxon>
    </lineage>
</organism>
<feature type="compositionally biased region" description="Basic and acidic residues" evidence="1">
    <location>
        <begin position="26"/>
        <end position="46"/>
    </location>
</feature>
<accession>A0A387H5D4</accession>
<evidence type="ECO:0000313" key="2">
    <source>
        <dbReference type="EMBL" id="AYG78985.1"/>
    </source>
</evidence>
<protein>
    <submittedName>
        <fullName evidence="2">Uncharacterized protein</fullName>
    </submittedName>
</protein>
<proteinExistence type="predicted"/>
<dbReference type="KEGG" id="shun:DWB77_01094"/>
<keyword evidence="3" id="KW-1185">Reference proteome</keyword>
<dbReference type="Proteomes" id="UP000271554">
    <property type="component" value="Chromosome"/>
</dbReference>
<gene>
    <name evidence="2" type="ORF">DWB77_01094</name>
</gene>
<feature type="region of interest" description="Disordered" evidence="1">
    <location>
        <begin position="26"/>
        <end position="80"/>
    </location>
</feature>
<evidence type="ECO:0000313" key="3">
    <source>
        <dbReference type="Proteomes" id="UP000271554"/>
    </source>
</evidence>
<dbReference type="OrthoDB" id="4291125at2"/>
<reference evidence="2 3" key="1">
    <citation type="submission" date="2018-10" db="EMBL/GenBank/DDBJ databases">
        <title>Relationship between Morphology and Antimicrobial Activity in Streptomyces.</title>
        <authorList>
            <person name="Kang H.J."/>
            <person name="Kim S.B."/>
        </authorList>
    </citation>
    <scope>NUCLEOTIDE SEQUENCE [LARGE SCALE GENOMIC DNA]</scope>
    <source>
        <strain evidence="2 3">BH38</strain>
    </source>
</reference>